<dbReference type="Proteomes" id="UP000231019">
    <property type="component" value="Unassembled WGS sequence"/>
</dbReference>
<dbReference type="SUPFAM" id="SSF53850">
    <property type="entry name" value="Periplasmic binding protein-like II"/>
    <property type="match status" value="1"/>
</dbReference>
<name>A0A2M7G754_9BACT</name>
<dbReference type="NCBIfam" id="NF008284">
    <property type="entry name" value="PRK11062.1"/>
    <property type="match status" value="1"/>
</dbReference>
<keyword evidence="2" id="KW-0805">Transcription regulation</keyword>
<dbReference type="InterPro" id="IPR000847">
    <property type="entry name" value="LysR_HTH_N"/>
</dbReference>
<comment type="caution">
    <text evidence="7">The sequence shown here is derived from an EMBL/GenBank/DDBJ whole genome shotgun (WGS) entry which is preliminary data.</text>
</comment>
<accession>A0A2M7G754</accession>
<dbReference type="PRINTS" id="PR00039">
    <property type="entry name" value="HTHLYSR"/>
</dbReference>
<keyword evidence="4" id="KW-0010">Activator</keyword>
<dbReference type="Pfam" id="PF03466">
    <property type="entry name" value="LysR_substrate"/>
    <property type="match status" value="1"/>
</dbReference>
<dbReference type="GO" id="GO:2000142">
    <property type="term" value="P:regulation of DNA-templated transcription initiation"/>
    <property type="evidence" value="ECO:0007669"/>
    <property type="project" value="TreeGrafter"/>
</dbReference>
<dbReference type="FunFam" id="1.10.10.10:FF:000001">
    <property type="entry name" value="LysR family transcriptional regulator"/>
    <property type="match status" value="1"/>
</dbReference>
<evidence type="ECO:0000256" key="1">
    <source>
        <dbReference type="ARBA" id="ARBA00009437"/>
    </source>
</evidence>
<dbReference type="SUPFAM" id="SSF46785">
    <property type="entry name" value="Winged helix' DNA-binding domain"/>
    <property type="match status" value="1"/>
</dbReference>
<keyword evidence="3" id="KW-0238">DNA-binding</keyword>
<dbReference type="Pfam" id="PF00126">
    <property type="entry name" value="HTH_1"/>
    <property type="match status" value="1"/>
</dbReference>
<dbReference type="PROSITE" id="PS50931">
    <property type="entry name" value="HTH_LYSR"/>
    <property type="match status" value="1"/>
</dbReference>
<keyword evidence="5" id="KW-0804">Transcription</keyword>
<reference evidence="7 8" key="1">
    <citation type="submission" date="2017-09" db="EMBL/GenBank/DDBJ databases">
        <title>Depth-based differentiation of microbial function through sediment-hosted aquifers and enrichment of novel symbionts in the deep terrestrial subsurface.</title>
        <authorList>
            <person name="Probst A.J."/>
            <person name="Ladd B."/>
            <person name="Jarett J.K."/>
            <person name="Geller-Mcgrath D.E."/>
            <person name="Sieber C.M."/>
            <person name="Emerson J.B."/>
            <person name="Anantharaman K."/>
            <person name="Thomas B.C."/>
            <person name="Malmstrom R."/>
            <person name="Stieglmeier M."/>
            <person name="Klingl A."/>
            <person name="Woyke T."/>
            <person name="Ryan C.M."/>
            <person name="Banfield J.F."/>
        </authorList>
    </citation>
    <scope>NUCLEOTIDE SEQUENCE [LARGE SCALE GENOMIC DNA]</scope>
    <source>
        <strain evidence="7">CG17_big_fil_post_rev_8_21_14_2_50_48_46</strain>
    </source>
</reference>
<feature type="domain" description="HTH lysR-type" evidence="6">
    <location>
        <begin position="4"/>
        <end position="61"/>
    </location>
</feature>
<comment type="similarity">
    <text evidence="1">Belongs to the LysR transcriptional regulatory family.</text>
</comment>
<dbReference type="Gene3D" id="3.40.190.290">
    <property type="match status" value="1"/>
</dbReference>
<evidence type="ECO:0000256" key="2">
    <source>
        <dbReference type="ARBA" id="ARBA00023015"/>
    </source>
</evidence>
<dbReference type="Gene3D" id="1.10.10.10">
    <property type="entry name" value="Winged helix-like DNA-binding domain superfamily/Winged helix DNA-binding domain"/>
    <property type="match status" value="1"/>
</dbReference>
<dbReference type="PANTHER" id="PTHR30293:SF2">
    <property type="entry name" value="TRANSCRIPTIONAL ACTIVATOR PROTEIN NHAR"/>
    <property type="match status" value="1"/>
</dbReference>
<evidence type="ECO:0000256" key="5">
    <source>
        <dbReference type="ARBA" id="ARBA00023163"/>
    </source>
</evidence>
<dbReference type="PANTHER" id="PTHR30293">
    <property type="entry name" value="TRANSCRIPTIONAL REGULATORY PROTEIN NAC-RELATED"/>
    <property type="match status" value="1"/>
</dbReference>
<dbReference type="InterPro" id="IPR005119">
    <property type="entry name" value="LysR_subst-bd"/>
</dbReference>
<dbReference type="GO" id="GO:0003700">
    <property type="term" value="F:DNA-binding transcription factor activity"/>
    <property type="evidence" value="ECO:0007669"/>
    <property type="project" value="InterPro"/>
</dbReference>
<evidence type="ECO:0000313" key="7">
    <source>
        <dbReference type="EMBL" id="PIW17875.1"/>
    </source>
</evidence>
<dbReference type="GO" id="GO:0003677">
    <property type="term" value="F:DNA binding"/>
    <property type="evidence" value="ECO:0007669"/>
    <property type="project" value="UniProtKB-KW"/>
</dbReference>
<evidence type="ECO:0000256" key="3">
    <source>
        <dbReference type="ARBA" id="ARBA00023125"/>
    </source>
</evidence>
<evidence type="ECO:0000256" key="4">
    <source>
        <dbReference type="ARBA" id="ARBA00023159"/>
    </source>
</evidence>
<gene>
    <name evidence="7" type="ORF">COW36_07345</name>
</gene>
<dbReference type="InterPro" id="IPR036388">
    <property type="entry name" value="WH-like_DNA-bd_sf"/>
</dbReference>
<dbReference type="InterPro" id="IPR036390">
    <property type="entry name" value="WH_DNA-bd_sf"/>
</dbReference>
<evidence type="ECO:0000259" key="6">
    <source>
        <dbReference type="PROSITE" id="PS50931"/>
    </source>
</evidence>
<sequence length="304" mass="34265">MNWLNYHHLYYFWMVAREGSITQACEKLHLSQPTVSTQLQSLEKSAGEKLFRRKGRFLVLTEMGQMVFRYADEIFSLGQELQQFLSGAASMERPLHLSIGITDSLPKLVSYGILEPLLNYATPVQFVCYEDDNLEGLLMRLSRFELDLVLADAPMSASSRIKAYNHLLGESAISFFAGESLAERYQVGFPHSLQAAPFLMPSQNTALRKILDQWLARHEIHPRIVAEFDDMALLKVFGQEGHGVFALPAVSEASLLKTPGLSVLGRDTSLKSSFYAISIERKIRNPAVAFLVERARSLLFESLM</sequence>
<dbReference type="AlphaFoldDB" id="A0A2M7G754"/>
<dbReference type="EMBL" id="PFFQ01000019">
    <property type="protein sequence ID" value="PIW17875.1"/>
    <property type="molecule type" value="Genomic_DNA"/>
</dbReference>
<organism evidence="7 8">
    <name type="scientific">bacterium (Candidatus Blackallbacteria) CG17_big_fil_post_rev_8_21_14_2_50_48_46</name>
    <dbReference type="NCBI Taxonomy" id="2014261"/>
    <lineage>
        <taxon>Bacteria</taxon>
        <taxon>Candidatus Blackallbacteria</taxon>
    </lineage>
</organism>
<protein>
    <submittedName>
        <fullName evidence="7">Transcriptional activator NhaR</fullName>
    </submittedName>
</protein>
<proteinExistence type="inferred from homology"/>
<evidence type="ECO:0000313" key="8">
    <source>
        <dbReference type="Proteomes" id="UP000231019"/>
    </source>
</evidence>